<proteinExistence type="predicted"/>
<name>A0A2T8I2K9_9POAL</name>
<reference evidence="1" key="1">
    <citation type="submission" date="2018-04" db="EMBL/GenBank/DDBJ databases">
        <title>WGS assembly of Panicum hallii.</title>
        <authorList>
            <person name="Lovell J."/>
            <person name="Jenkins J."/>
            <person name="Lowry D."/>
            <person name="Mamidi S."/>
            <person name="Sreedasyam A."/>
            <person name="Weng X."/>
            <person name="Barry K."/>
            <person name="Bonette J."/>
            <person name="Campitelli B."/>
            <person name="Daum C."/>
            <person name="Gordon S."/>
            <person name="Gould B."/>
            <person name="Lipzen A."/>
            <person name="Macqueen A."/>
            <person name="Palacio-Mejia J."/>
            <person name="Plott C."/>
            <person name="Shakirov E."/>
            <person name="Shu S."/>
            <person name="Yoshinaga Y."/>
            <person name="Zane M."/>
            <person name="Rokhsar D."/>
            <person name="Grimwood J."/>
            <person name="Schmutz J."/>
            <person name="Juenger T."/>
        </authorList>
    </citation>
    <scope>NUCLEOTIDE SEQUENCE [LARGE SCALE GENOMIC DNA]</scope>
    <source>
        <strain evidence="1">FIL2</strain>
    </source>
</reference>
<organism evidence="1">
    <name type="scientific">Panicum hallii</name>
    <dbReference type="NCBI Taxonomy" id="206008"/>
    <lineage>
        <taxon>Eukaryota</taxon>
        <taxon>Viridiplantae</taxon>
        <taxon>Streptophyta</taxon>
        <taxon>Embryophyta</taxon>
        <taxon>Tracheophyta</taxon>
        <taxon>Spermatophyta</taxon>
        <taxon>Magnoliopsida</taxon>
        <taxon>Liliopsida</taxon>
        <taxon>Poales</taxon>
        <taxon>Poaceae</taxon>
        <taxon>PACMAD clade</taxon>
        <taxon>Panicoideae</taxon>
        <taxon>Panicodae</taxon>
        <taxon>Paniceae</taxon>
        <taxon>Panicinae</taxon>
        <taxon>Panicum</taxon>
        <taxon>Panicum sect. Panicum</taxon>
    </lineage>
</organism>
<sequence>MPTLRAPILSCLLPYVLSPASRWLGRAEADDMPPACPAERVVRRRRGAHPAAALRRKCHTPALLTQG</sequence>
<dbReference type="Gramene" id="PVH31907">
    <property type="protein sequence ID" value="PVH31907"/>
    <property type="gene ID" value="PAHAL_9G257900"/>
</dbReference>
<dbReference type="EMBL" id="CM008054">
    <property type="protein sequence ID" value="PVH31907.1"/>
    <property type="molecule type" value="Genomic_DNA"/>
</dbReference>
<gene>
    <name evidence="1" type="ORF">PAHAL_9G257900</name>
</gene>
<dbReference type="AlphaFoldDB" id="A0A2T8I2K9"/>
<evidence type="ECO:0000313" key="1">
    <source>
        <dbReference type="EMBL" id="PVH31907.1"/>
    </source>
</evidence>
<protein>
    <submittedName>
        <fullName evidence="1">Uncharacterized protein</fullName>
    </submittedName>
</protein>
<accession>A0A2T8I2K9</accession>
<dbReference type="Proteomes" id="UP000243499">
    <property type="component" value="Chromosome 9"/>
</dbReference>